<dbReference type="PANTHER" id="PTHR13789">
    <property type="entry name" value="MONOOXYGENASE"/>
    <property type="match status" value="1"/>
</dbReference>
<evidence type="ECO:0000313" key="6">
    <source>
        <dbReference type="Proteomes" id="UP001165378"/>
    </source>
</evidence>
<feature type="region of interest" description="Disordered" evidence="3">
    <location>
        <begin position="456"/>
        <end position="483"/>
    </location>
</feature>
<evidence type="ECO:0000256" key="1">
    <source>
        <dbReference type="ARBA" id="ARBA00023002"/>
    </source>
</evidence>
<feature type="compositionally biased region" description="Low complexity" evidence="3">
    <location>
        <begin position="467"/>
        <end position="483"/>
    </location>
</feature>
<accession>A0AA41U5J2</accession>
<name>A0AA41U5J2_9ACTN</name>
<dbReference type="RefSeq" id="WP_235056715.1">
    <property type="nucleotide sequence ID" value="NZ_JAKFHA010000029.1"/>
</dbReference>
<evidence type="ECO:0000256" key="3">
    <source>
        <dbReference type="SAM" id="MobiDB-lite"/>
    </source>
</evidence>
<dbReference type="PANTHER" id="PTHR13789:SF309">
    <property type="entry name" value="PUTATIVE (AFU_ORTHOLOGUE AFUA_6G14510)-RELATED"/>
    <property type="match status" value="1"/>
</dbReference>
<dbReference type="Proteomes" id="UP001165378">
    <property type="component" value="Unassembled WGS sequence"/>
</dbReference>
<organism evidence="5 6">
    <name type="scientific">Yinghuangia soli</name>
    <dbReference type="NCBI Taxonomy" id="2908204"/>
    <lineage>
        <taxon>Bacteria</taxon>
        <taxon>Bacillati</taxon>
        <taxon>Actinomycetota</taxon>
        <taxon>Actinomycetes</taxon>
        <taxon>Kitasatosporales</taxon>
        <taxon>Streptomycetaceae</taxon>
        <taxon>Yinghuangia</taxon>
    </lineage>
</organism>
<keyword evidence="6" id="KW-1185">Reference proteome</keyword>
<keyword evidence="2" id="KW-0503">Monooxygenase</keyword>
<dbReference type="Gene3D" id="3.50.50.60">
    <property type="entry name" value="FAD/NAD(P)-binding domain"/>
    <property type="match status" value="1"/>
</dbReference>
<evidence type="ECO:0000256" key="2">
    <source>
        <dbReference type="ARBA" id="ARBA00023033"/>
    </source>
</evidence>
<dbReference type="SUPFAM" id="SSF51905">
    <property type="entry name" value="FAD/NAD(P)-binding domain"/>
    <property type="match status" value="1"/>
</dbReference>
<proteinExistence type="predicted"/>
<dbReference type="AlphaFoldDB" id="A0AA41U5J2"/>
<evidence type="ECO:0000313" key="5">
    <source>
        <dbReference type="EMBL" id="MCF2531992.1"/>
    </source>
</evidence>
<comment type="caution">
    <text evidence="5">The sequence shown here is derived from an EMBL/GenBank/DDBJ whole genome shotgun (WGS) entry which is preliminary data.</text>
</comment>
<evidence type="ECO:0000259" key="4">
    <source>
        <dbReference type="Pfam" id="PF01266"/>
    </source>
</evidence>
<dbReference type="Pfam" id="PF01266">
    <property type="entry name" value="DAO"/>
    <property type="match status" value="1"/>
</dbReference>
<dbReference type="GO" id="GO:0004497">
    <property type="term" value="F:monooxygenase activity"/>
    <property type="evidence" value="ECO:0007669"/>
    <property type="project" value="UniProtKB-KW"/>
</dbReference>
<reference evidence="5" key="1">
    <citation type="submission" date="2022-01" db="EMBL/GenBank/DDBJ databases">
        <title>Genome-Based Taxonomic Classification of the Phylum Actinobacteria.</title>
        <authorList>
            <person name="Gao Y."/>
        </authorList>
    </citation>
    <scope>NUCLEOTIDE SEQUENCE</scope>
    <source>
        <strain evidence="5">KLBMP 8922</strain>
    </source>
</reference>
<protein>
    <submittedName>
        <fullName evidence="5">FAD-dependent oxidoreductase</fullName>
    </submittedName>
</protein>
<dbReference type="EMBL" id="JAKFHA010000029">
    <property type="protein sequence ID" value="MCF2531992.1"/>
    <property type="molecule type" value="Genomic_DNA"/>
</dbReference>
<gene>
    <name evidence="5" type="ORF">LZ495_32915</name>
</gene>
<feature type="domain" description="FAD dependent oxidoreductase" evidence="4">
    <location>
        <begin position="2"/>
        <end position="34"/>
    </location>
</feature>
<sequence>MHVAVVGGGIGGMAAALFLARRGHDVTVFEREGERAARRPTSAEFFDWPRPGVPQAVQPHSLLAPVRTVLREEAPDVYAQMLQAGSREHHEFDCFSSHPPARPGDADLITVRSRRILLEAALADAMAKQNGISLRLGDPVTGLEVTWPNNDRTGGTDGTAQDVPHVTAVRTAHGVHHADLVLDCAGRRSPIPGLLADAGTRPPVVESHRTGIAYLCRWYRLRGPSPEVGGMRLSSVSAFASALVFPSDGDVFAIALMVPTLDPTRGALRDPAVFEAVARLFPTAAAWLAADPEPLSRVYAMAGLDNRWTSLVDGGGPVVTGLIGVGDSVTHTNPTLGQGCSLALREAEWVAGHAGEATEDPEGFARRHHSWAQATLRPWFDIQVAADKSLAGSLGVAPENEAPSPAVLERAARAACAFEDPVVMRARSRVRHLIELPEQAYGTDEVRSHVARWLADRDGRVPPPDGPSRAAWEAAASRPAAVH</sequence>
<dbReference type="InterPro" id="IPR036188">
    <property type="entry name" value="FAD/NAD-bd_sf"/>
</dbReference>
<dbReference type="InterPro" id="IPR050493">
    <property type="entry name" value="FAD-dep_Monooxygenase_BioMet"/>
</dbReference>
<keyword evidence="1" id="KW-0560">Oxidoreductase</keyword>
<dbReference type="InterPro" id="IPR006076">
    <property type="entry name" value="FAD-dep_OxRdtase"/>
</dbReference>
<dbReference type="PRINTS" id="PR00420">
    <property type="entry name" value="RNGMNOXGNASE"/>
</dbReference>